<name>A0A5M9MAH1_9EURO</name>
<dbReference type="EMBL" id="QUQM01000005">
    <property type="protein sequence ID" value="KAA8643811.1"/>
    <property type="molecule type" value="Genomic_DNA"/>
</dbReference>
<evidence type="ECO:0000313" key="2">
    <source>
        <dbReference type="Proteomes" id="UP000324241"/>
    </source>
</evidence>
<proteinExistence type="predicted"/>
<gene>
    <name evidence="1" type="ORF">ATNIH1004_010586</name>
</gene>
<comment type="caution">
    <text evidence="1">The sequence shown here is derived from an EMBL/GenBank/DDBJ whole genome shotgun (WGS) entry which is preliminary data.</text>
</comment>
<reference evidence="1 2" key="1">
    <citation type="submission" date="2019-08" db="EMBL/GenBank/DDBJ databases">
        <title>The genome sequence of a newly discovered highly antifungal drug resistant Aspergillus species, Aspergillus tanneri NIH 1004.</title>
        <authorList>
            <person name="Mounaud S."/>
            <person name="Singh I."/>
            <person name="Joardar V."/>
            <person name="Pakala S."/>
            <person name="Pakala S."/>
            <person name="Venepally P."/>
            <person name="Chung J.K."/>
            <person name="Losada L."/>
            <person name="Nierman W.C."/>
        </authorList>
    </citation>
    <scope>NUCLEOTIDE SEQUENCE [LARGE SCALE GENOMIC DNA]</scope>
    <source>
        <strain evidence="1 2">NIH1004</strain>
    </source>
</reference>
<dbReference type="VEuPathDB" id="FungiDB:EYZ11_007372"/>
<dbReference type="AlphaFoldDB" id="A0A5M9MAH1"/>
<dbReference type="GeneID" id="54333287"/>
<dbReference type="RefSeq" id="XP_033423172.1">
    <property type="nucleotide sequence ID" value="XM_033575154.1"/>
</dbReference>
<protein>
    <submittedName>
        <fullName evidence="1">Uncharacterized protein</fullName>
    </submittedName>
</protein>
<sequence>MASIPLVEVFEARPIGDGLNSFVSGNCALIQYWLYKRFLYRLLWPPHDSKDFYGHLSSLTAKIKSREFQLERLIPVFRAIILRQPDEGIRARVYMMFL</sequence>
<evidence type="ECO:0000313" key="1">
    <source>
        <dbReference type="EMBL" id="KAA8643811.1"/>
    </source>
</evidence>
<dbReference type="Proteomes" id="UP000324241">
    <property type="component" value="Unassembled WGS sequence"/>
</dbReference>
<organism evidence="1 2">
    <name type="scientific">Aspergillus tanneri</name>
    <dbReference type="NCBI Taxonomy" id="1220188"/>
    <lineage>
        <taxon>Eukaryota</taxon>
        <taxon>Fungi</taxon>
        <taxon>Dikarya</taxon>
        <taxon>Ascomycota</taxon>
        <taxon>Pezizomycotina</taxon>
        <taxon>Eurotiomycetes</taxon>
        <taxon>Eurotiomycetidae</taxon>
        <taxon>Eurotiales</taxon>
        <taxon>Aspergillaceae</taxon>
        <taxon>Aspergillus</taxon>
        <taxon>Aspergillus subgen. Circumdati</taxon>
    </lineage>
</organism>
<accession>A0A5M9MAH1</accession>